<proteinExistence type="predicted"/>
<evidence type="ECO:0000256" key="1">
    <source>
        <dbReference type="SAM" id="MobiDB-lite"/>
    </source>
</evidence>
<name>A0AAD1S2V2_PELCU</name>
<keyword evidence="3" id="KW-1185">Reference proteome</keyword>
<feature type="compositionally biased region" description="Polar residues" evidence="1">
    <location>
        <begin position="97"/>
        <end position="107"/>
    </location>
</feature>
<evidence type="ECO:0000313" key="3">
    <source>
        <dbReference type="Proteomes" id="UP001295444"/>
    </source>
</evidence>
<protein>
    <submittedName>
        <fullName evidence="2">Uncharacterized protein</fullName>
    </submittedName>
</protein>
<evidence type="ECO:0000313" key="2">
    <source>
        <dbReference type="EMBL" id="CAH2285076.1"/>
    </source>
</evidence>
<organism evidence="2 3">
    <name type="scientific">Pelobates cultripes</name>
    <name type="common">Western spadefoot toad</name>
    <dbReference type="NCBI Taxonomy" id="61616"/>
    <lineage>
        <taxon>Eukaryota</taxon>
        <taxon>Metazoa</taxon>
        <taxon>Chordata</taxon>
        <taxon>Craniata</taxon>
        <taxon>Vertebrata</taxon>
        <taxon>Euteleostomi</taxon>
        <taxon>Amphibia</taxon>
        <taxon>Batrachia</taxon>
        <taxon>Anura</taxon>
        <taxon>Pelobatoidea</taxon>
        <taxon>Pelobatidae</taxon>
        <taxon>Pelobates</taxon>
    </lineage>
</organism>
<dbReference type="Proteomes" id="UP001295444">
    <property type="component" value="Chromosome 04"/>
</dbReference>
<gene>
    <name evidence="2" type="ORF">PECUL_23A051972</name>
</gene>
<feature type="region of interest" description="Disordered" evidence="1">
    <location>
        <begin position="51"/>
        <end position="116"/>
    </location>
</feature>
<accession>A0AAD1S2V2</accession>
<feature type="compositionally biased region" description="Basic residues" evidence="1">
    <location>
        <begin position="67"/>
        <end position="96"/>
    </location>
</feature>
<sequence>MADTTCADNASDSSHDIVKRIQSHFDAFWRVSCFKLLHHCLQLLQNAHYSPTPIKRTDSRPAPTTTRARHQCKPAVPSRRRHTAQRPHAPKSHRQTSHQPQSYSPTQRRPDGPRLVTGLCYSMADKAQASGRHGSWRCTDMGTTQSFTHRFPSLGPLSS</sequence>
<reference evidence="2" key="1">
    <citation type="submission" date="2022-03" db="EMBL/GenBank/DDBJ databases">
        <authorList>
            <person name="Alioto T."/>
            <person name="Alioto T."/>
            <person name="Gomez Garrido J."/>
        </authorList>
    </citation>
    <scope>NUCLEOTIDE SEQUENCE</scope>
</reference>
<dbReference type="EMBL" id="OW240915">
    <property type="protein sequence ID" value="CAH2285076.1"/>
    <property type="molecule type" value="Genomic_DNA"/>
</dbReference>
<dbReference type="AlphaFoldDB" id="A0AAD1S2V2"/>